<dbReference type="Pfam" id="PF24764">
    <property type="entry name" value="rva_4"/>
    <property type="match status" value="1"/>
</dbReference>
<dbReference type="OrthoDB" id="5392716at2759"/>
<evidence type="ECO:0000313" key="3">
    <source>
        <dbReference type="Proteomes" id="UP000276215"/>
    </source>
</evidence>
<keyword evidence="3" id="KW-1185">Reference proteome</keyword>
<dbReference type="InterPro" id="IPR058913">
    <property type="entry name" value="Integrase_dom_put"/>
</dbReference>
<evidence type="ECO:0000259" key="1">
    <source>
        <dbReference type="Pfam" id="PF24764"/>
    </source>
</evidence>
<organism evidence="2 3">
    <name type="scientific">Choiromyces venosus 120613-1</name>
    <dbReference type="NCBI Taxonomy" id="1336337"/>
    <lineage>
        <taxon>Eukaryota</taxon>
        <taxon>Fungi</taxon>
        <taxon>Dikarya</taxon>
        <taxon>Ascomycota</taxon>
        <taxon>Pezizomycotina</taxon>
        <taxon>Pezizomycetes</taxon>
        <taxon>Pezizales</taxon>
        <taxon>Tuberaceae</taxon>
        <taxon>Choiromyces</taxon>
    </lineage>
</organism>
<dbReference type="PANTHER" id="PTHR46791:SF5">
    <property type="entry name" value="CLR5 DOMAIN-CONTAINING PROTEIN-RELATED"/>
    <property type="match status" value="1"/>
</dbReference>
<accession>A0A3N4J0H5</accession>
<feature type="non-terminal residue" evidence="2">
    <location>
        <position position="1"/>
    </location>
</feature>
<dbReference type="STRING" id="1336337.A0A3N4J0H5"/>
<feature type="domain" description="Integrase core" evidence="1">
    <location>
        <begin position="21"/>
        <end position="196"/>
    </location>
</feature>
<sequence>DLEGVANRRKAFTVSCQREEYFVKGLNRVLSIDGHDKLSRFSFEIYGAIDAYSHYIVWYYVDISNRTAVSVNKQYLRLLRTTLCMSKLICSNKGMEIVLLAQSHITLRRANKPDLPFHKAYSYGKSTKNQRIEAWWNLLMEGQTQEWKVFFAELEEEGQFDGGDIDKSCLQYIYMDIICSHIHQFIAIHNSHSISEQCLRSHYLPTGQPFLLYHYPEGVRDYKEPVNIDTLAALKAEVKDFNLDQYLSEETLKLYAHLLSTSRYPLEFIYGNMQHKSAYIFLREKVADYIQNGEEIKLFNSPTGAEDWIQAHYNHEIERHQDQDHSMVIEDTDNEGINEEGIEESESDRIVPGEGELKVEKGKESEYFWESLGDEEDSNELEINDGYFLDL</sequence>
<protein>
    <recommendedName>
        <fullName evidence="1">Integrase core domain-containing protein</fullName>
    </recommendedName>
</protein>
<dbReference type="Proteomes" id="UP000276215">
    <property type="component" value="Unassembled WGS sequence"/>
</dbReference>
<dbReference type="AlphaFoldDB" id="A0A3N4J0H5"/>
<reference evidence="2 3" key="1">
    <citation type="journal article" date="2018" name="Nat. Ecol. Evol.">
        <title>Pezizomycetes genomes reveal the molecular basis of ectomycorrhizal truffle lifestyle.</title>
        <authorList>
            <person name="Murat C."/>
            <person name="Payen T."/>
            <person name="Noel B."/>
            <person name="Kuo A."/>
            <person name="Morin E."/>
            <person name="Chen J."/>
            <person name="Kohler A."/>
            <person name="Krizsan K."/>
            <person name="Balestrini R."/>
            <person name="Da Silva C."/>
            <person name="Montanini B."/>
            <person name="Hainaut M."/>
            <person name="Levati E."/>
            <person name="Barry K.W."/>
            <person name="Belfiori B."/>
            <person name="Cichocki N."/>
            <person name="Clum A."/>
            <person name="Dockter R.B."/>
            <person name="Fauchery L."/>
            <person name="Guy J."/>
            <person name="Iotti M."/>
            <person name="Le Tacon F."/>
            <person name="Lindquist E.A."/>
            <person name="Lipzen A."/>
            <person name="Malagnac F."/>
            <person name="Mello A."/>
            <person name="Molinier V."/>
            <person name="Miyauchi S."/>
            <person name="Poulain J."/>
            <person name="Riccioni C."/>
            <person name="Rubini A."/>
            <person name="Sitrit Y."/>
            <person name="Splivallo R."/>
            <person name="Traeger S."/>
            <person name="Wang M."/>
            <person name="Zifcakova L."/>
            <person name="Wipf D."/>
            <person name="Zambonelli A."/>
            <person name="Paolocci F."/>
            <person name="Nowrousian M."/>
            <person name="Ottonello S."/>
            <person name="Baldrian P."/>
            <person name="Spatafora J.W."/>
            <person name="Henrissat B."/>
            <person name="Nagy L.G."/>
            <person name="Aury J.M."/>
            <person name="Wincker P."/>
            <person name="Grigoriev I.V."/>
            <person name="Bonfante P."/>
            <person name="Martin F.M."/>
        </authorList>
    </citation>
    <scope>NUCLEOTIDE SEQUENCE [LARGE SCALE GENOMIC DNA]</scope>
    <source>
        <strain evidence="2 3">120613-1</strain>
    </source>
</reference>
<evidence type="ECO:0000313" key="2">
    <source>
        <dbReference type="EMBL" id="RPA91625.1"/>
    </source>
</evidence>
<dbReference type="PANTHER" id="PTHR46791">
    <property type="entry name" value="EXPRESSED PROTEIN"/>
    <property type="match status" value="1"/>
</dbReference>
<dbReference type="EMBL" id="ML120491">
    <property type="protein sequence ID" value="RPA91625.1"/>
    <property type="molecule type" value="Genomic_DNA"/>
</dbReference>
<gene>
    <name evidence="2" type="ORF">L873DRAFT_1713249</name>
</gene>
<proteinExistence type="predicted"/>
<name>A0A3N4J0H5_9PEZI</name>